<evidence type="ECO:0000259" key="2">
    <source>
        <dbReference type="Pfam" id="PF18962"/>
    </source>
</evidence>
<dbReference type="RefSeq" id="WP_271337059.1">
    <property type="nucleotide sequence ID" value="NZ_JAMZNK010000031.1"/>
</dbReference>
<name>A0ABT4WF76_9FLAO</name>
<dbReference type="Pfam" id="PF18962">
    <property type="entry name" value="Por_Secre_tail"/>
    <property type="match status" value="1"/>
</dbReference>
<protein>
    <submittedName>
        <fullName evidence="3">T9SS type A sorting domain-containing protein</fullName>
    </submittedName>
</protein>
<proteinExistence type="predicted"/>
<sequence length="601" mass="66082">MRKNYIYLVLLLAFNTGIFAQKVILTPTAVNGASVSSSGPINLGGTPYSTVSLGIRVEMPSIPGNTGTISIYSLNGLNANVVAGGNGGSLIFNEGNVASRSFVVNLNWGDFPTSGGFIYAEYKTSGSVTYKSGYIAVIKNATIGGGVVNPPADALNPSKIPNSLCCNQTIRQGDRPAPITGSQYLDPYENYIYGINSRWNAANASVLNLDNNTKTLYLDYTTELKNITVTRELGYKGNNEYPNKSNTITITVVPNPILKTNIFTNEPLNSDGFIELSSVKKLSIDGTSSSVSLNILQDPYHIAGRTDNIVNVDAYKWEYTKTNIALGGHRTWITIPNENSGSLDFRIPLEDSSLEDNYYLIRRIAVYKNITRVSEPLKVLMRGVRYENTICCDQTLKISSLTEYESPATITGSIPIVDNINIVGTDFLITSISYQWQSQTTENRKSIWSNIPSATSKDYLPPSSSLKVISNGGRRGVSAFKFESSFNFRRIAIIQYRVFNTKWIYGTLSSYSNETSLTGSANEPYTKIYPNPTSSTLNIQSMQDISNAKIRITNIMGITSNYNFSIINSNLISIDVSQLITGTYFISIDTRDNFNSTFIKH</sequence>
<dbReference type="Proteomes" id="UP001212170">
    <property type="component" value="Unassembled WGS sequence"/>
</dbReference>
<evidence type="ECO:0000256" key="1">
    <source>
        <dbReference type="ARBA" id="ARBA00022729"/>
    </source>
</evidence>
<reference evidence="3 4" key="1">
    <citation type="journal article" date="2023" name="Chemosphere">
        <title>Whole genome analysis of Flavobacterium aziz-sancarii sp. nov., isolated from Ardley Island (Antarctica), revealed a rich resistome and bioremediation potential.</title>
        <authorList>
            <person name="Otur C."/>
            <person name="Okay S."/>
            <person name="Kurt-Kizildogan A."/>
        </authorList>
    </citation>
    <scope>NUCLEOTIDE SEQUENCE [LARGE SCALE GENOMIC DNA]</scope>
    <source>
        <strain evidence="3 4">AC</strain>
    </source>
</reference>
<keyword evidence="1" id="KW-0732">Signal</keyword>
<evidence type="ECO:0000313" key="4">
    <source>
        <dbReference type="Proteomes" id="UP001212170"/>
    </source>
</evidence>
<dbReference type="InterPro" id="IPR026444">
    <property type="entry name" value="Secre_tail"/>
</dbReference>
<evidence type="ECO:0000313" key="3">
    <source>
        <dbReference type="EMBL" id="MDA6071243.1"/>
    </source>
</evidence>
<organism evidence="3 4">
    <name type="scientific">Flavobacterium azizsancarii</name>
    <dbReference type="NCBI Taxonomy" id="2961580"/>
    <lineage>
        <taxon>Bacteria</taxon>
        <taxon>Pseudomonadati</taxon>
        <taxon>Bacteroidota</taxon>
        <taxon>Flavobacteriia</taxon>
        <taxon>Flavobacteriales</taxon>
        <taxon>Flavobacteriaceae</taxon>
        <taxon>Flavobacterium</taxon>
    </lineage>
</organism>
<dbReference type="NCBIfam" id="TIGR04183">
    <property type="entry name" value="Por_Secre_tail"/>
    <property type="match status" value="1"/>
</dbReference>
<accession>A0ABT4WF76</accession>
<comment type="caution">
    <text evidence="3">The sequence shown here is derived from an EMBL/GenBank/DDBJ whole genome shotgun (WGS) entry which is preliminary data.</text>
</comment>
<feature type="domain" description="Secretion system C-terminal sorting" evidence="2">
    <location>
        <begin position="528"/>
        <end position="593"/>
    </location>
</feature>
<keyword evidence="4" id="KW-1185">Reference proteome</keyword>
<dbReference type="EMBL" id="JAMZNK010000031">
    <property type="protein sequence ID" value="MDA6071243.1"/>
    <property type="molecule type" value="Genomic_DNA"/>
</dbReference>
<gene>
    <name evidence="3" type="ORF">NJT12_16620</name>
</gene>